<comment type="caution">
    <text evidence="2">The sequence shown here is derived from an EMBL/GenBank/DDBJ whole genome shotgun (WGS) entry which is preliminary data.</text>
</comment>
<dbReference type="Proteomes" id="UP000004471">
    <property type="component" value="Unassembled WGS sequence"/>
</dbReference>
<gene>
    <name evidence="2" type="ORF">PSYJA_43064</name>
</gene>
<accession>F3FYZ4</accession>
<dbReference type="Gene3D" id="3.40.190.10">
    <property type="entry name" value="Periplasmic binding protein-like II"/>
    <property type="match status" value="1"/>
</dbReference>
<dbReference type="SUPFAM" id="SSF53850">
    <property type="entry name" value="Periplasmic binding protein-like II"/>
    <property type="match status" value="1"/>
</dbReference>
<dbReference type="InterPro" id="IPR000914">
    <property type="entry name" value="SBP_5_dom"/>
</dbReference>
<sequence length="47" mass="5520">NIRYTGNKDYWKPEDVKVDNLIFAITTDASVRMQKLKKNECQITAYP</sequence>
<feature type="non-terminal residue" evidence="2">
    <location>
        <position position="47"/>
    </location>
</feature>
<protein>
    <submittedName>
        <fullName evidence="2">Dipeptide ABC transporter periplasmic dipeptide-binding protein</fullName>
    </submittedName>
</protein>
<evidence type="ECO:0000313" key="3">
    <source>
        <dbReference type="Proteomes" id="UP000004471"/>
    </source>
</evidence>
<organism evidence="2 3">
    <name type="scientific">Pseudomonas syringae pv. japonica str. M301072</name>
    <dbReference type="NCBI Taxonomy" id="629262"/>
    <lineage>
        <taxon>Bacteria</taxon>
        <taxon>Pseudomonadati</taxon>
        <taxon>Pseudomonadota</taxon>
        <taxon>Gammaproteobacteria</taxon>
        <taxon>Pseudomonadales</taxon>
        <taxon>Pseudomonadaceae</taxon>
        <taxon>Pseudomonas</taxon>
        <taxon>Pseudomonas syringae</taxon>
    </lineage>
</organism>
<name>F3FYZ4_PSESX</name>
<dbReference type="EMBL" id="AEAH01003626">
    <property type="protein sequence ID" value="EGH35436.1"/>
    <property type="molecule type" value="Genomic_DNA"/>
</dbReference>
<dbReference type="Pfam" id="PF00496">
    <property type="entry name" value="SBP_bac_5"/>
    <property type="match status" value="1"/>
</dbReference>
<evidence type="ECO:0000313" key="2">
    <source>
        <dbReference type="EMBL" id="EGH35436.1"/>
    </source>
</evidence>
<feature type="non-terminal residue" evidence="2">
    <location>
        <position position="1"/>
    </location>
</feature>
<evidence type="ECO:0000259" key="1">
    <source>
        <dbReference type="Pfam" id="PF00496"/>
    </source>
</evidence>
<reference evidence="2 3" key="1">
    <citation type="journal article" date="2011" name="PLoS Pathog.">
        <title>Dynamic evolution of pathogenicity revealed by sequencing and comparative genomics of 19 Pseudomonas syringae isolates.</title>
        <authorList>
            <person name="Baltrus D.A."/>
            <person name="Nishimura M.T."/>
            <person name="Romanchuk A."/>
            <person name="Chang J.H."/>
            <person name="Mukhtar M.S."/>
            <person name="Cherkis K."/>
            <person name="Roach J."/>
            <person name="Grant S.R."/>
            <person name="Jones C.D."/>
            <person name="Dangl J.L."/>
        </authorList>
    </citation>
    <scope>NUCLEOTIDE SEQUENCE [LARGE SCALE GENOMIC DNA]</scope>
    <source>
        <strain evidence="3">M301072PT</strain>
    </source>
</reference>
<proteinExistence type="predicted"/>
<feature type="domain" description="Solute-binding protein family 5" evidence="1">
    <location>
        <begin position="2"/>
        <end position="46"/>
    </location>
</feature>
<dbReference type="AlphaFoldDB" id="F3FYZ4"/>